<feature type="domain" description="PX" evidence="8">
    <location>
        <begin position="138"/>
        <end position="246"/>
    </location>
</feature>
<feature type="domain" description="PDZ" evidence="7">
    <location>
        <begin position="21"/>
        <end position="114"/>
    </location>
</feature>
<dbReference type="InterPro" id="IPR001683">
    <property type="entry name" value="PX_dom"/>
</dbReference>
<evidence type="ECO:0000313" key="10">
    <source>
        <dbReference type="EnsemblMetazoa" id="XP_020912316.1"/>
    </source>
</evidence>
<comment type="subcellular location">
    <subcellularLocation>
        <location evidence="2">Early endosome</location>
    </subcellularLocation>
    <subcellularLocation>
        <location evidence="1">Endomembrane system</location>
        <topology evidence="1">Peripheral membrane protein</topology>
    </subcellularLocation>
</comment>
<sequence length="571" mass="65297">MADEEEEFRQGNDQILNQPRIIELTKGSNGFGFNVRGQVSEGGQLKSINGELYAPLQHVSAVVEGGPAHVGGVRVFDRILEVNGENVEGATHKCVVDLIKKGGSHLKLMVISVSQTESEKLDSDSSSGTEYYDYSDRQTAPVTIPETRQINSGGENYVVYNIYYSNKHICSKRYKEFSSLHNQLKKEFRDYQFPKFPGKWPFHLSESQLEARRKGLESYLQQVCAVRVLGESEYIREFLDDREIKEQEDSEMEVELRILMPDNTTVSVGIEKKNKTRQVYKALLKKIGLQEENAINFALFEIMESGFERKLRMNEFPHNLYIRRYTESSNTCLTIRKWIFTLSREVAMSNDEVAVNILYHQAIEDLRTRKLQAGNMLLKLKELKDASKKQEYLDAARSLQGYGTVTFPHCPCDARKSGHVIVSVSLRNFQMKACSDQGDIQDQEHLLDWDEISHLEADTEAMALCFQYTKGGKTRWVRIYSEHYEFMSECVHRVLQEIDWNKNDGQNPVLPPKSEEKDAENVQEESNSYLKSHNTYTSSVQPKPKSVKPTKSLPPKHSGVVFSGAIEDDDL</sequence>
<dbReference type="Proteomes" id="UP000887567">
    <property type="component" value="Unplaced"/>
</dbReference>
<evidence type="ECO:0000256" key="6">
    <source>
        <dbReference type="SAM" id="MobiDB-lite"/>
    </source>
</evidence>
<evidence type="ECO:0000259" key="7">
    <source>
        <dbReference type="PROSITE" id="PS50106"/>
    </source>
</evidence>
<dbReference type="InterPro" id="IPR029071">
    <property type="entry name" value="Ubiquitin-like_domsf"/>
</dbReference>
<evidence type="ECO:0000259" key="8">
    <source>
        <dbReference type="PROSITE" id="PS50195"/>
    </source>
</evidence>
<dbReference type="SUPFAM" id="SSF50156">
    <property type="entry name" value="PDZ domain-like"/>
    <property type="match status" value="1"/>
</dbReference>
<dbReference type="SUPFAM" id="SSF64268">
    <property type="entry name" value="PX domain"/>
    <property type="match status" value="1"/>
</dbReference>
<dbReference type="Gene3D" id="3.10.20.90">
    <property type="entry name" value="Phosphatidylinositol 3-kinase Catalytic Subunit, Chain A, domain 1"/>
    <property type="match status" value="1"/>
</dbReference>
<dbReference type="GO" id="GO:0007165">
    <property type="term" value="P:signal transduction"/>
    <property type="evidence" value="ECO:0007669"/>
    <property type="project" value="InterPro"/>
</dbReference>
<dbReference type="SMART" id="SM00228">
    <property type="entry name" value="PDZ"/>
    <property type="match status" value="1"/>
</dbReference>
<feature type="compositionally biased region" description="Polar residues" evidence="6">
    <location>
        <begin position="524"/>
        <end position="541"/>
    </location>
</feature>
<evidence type="ECO:0000259" key="9">
    <source>
        <dbReference type="PROSITE" id="PS50200"/>
    </source>
</evidence>
<protein>
    <recommendedName>
        <fullName evidence="12">Sorting nexin-27</fullName>
    </recommendedName>
</protein>
<dbReference type="GO" id="GO:0006886">
    <property type="term" value="P:intracellular protein transport"/>
    <property type="evidence" value="ECO:0007669"/>
    <property type="project" value="TreeGrafter"/>
</dbReference>
<feature type="domain" description="Ras-associating" evidence="9">
    <location>
        <begin position="253"/>
        <end position="340"/>
    </location>
</feature>
<dbReference type="InterPro" id="IPR037827">
    <property type="entry name" value="SNX27_FERM-like_dom"/>
</dbReference>
<dbReference type="InterPro" id="IPR036034">
    <property type="entry name" value="PDZ_sf"/>
</dbReference>
<dbReference type="InterPro" id="IPR001478">
    <property type="entry name" value="PDZ"/>
</dbReference>
<dbReference type="Gene3D" id="3.30.1520.10">
    <property type="entry name" value="Phox-like domain"/>
    <property type="match status" value="1"/>
</dbReference>
<dbReference type="RefSeq" id="XP_020912316.1">
    <property type="nucleotide sequence ID" value="XM_021056657.2"/>
</dbReference>
<dbReference type="InterPro" id="IPR048767">
    <property type="entry name" value="SNX17-31_FERM_F2"/>
</dbReference>
<dbReference type="GO" id="GO:0032456">
    <property type="term" value="P:endocytic recycling"/>
    <property type="evidence" value="ECO:0007669"/>
    <property type="project" value="TreeGrafter"/>
</dbReference>
<evidence type="ECO:0000256" key="1">
    <source>
        <dbReference type="ARBA" id="ARBA00004184"/>
    </source>
</evidence>
<dbReference type="FunFam" id="3.30.1520.10:FF:000003">
    <property type="entry name" value="sorting nexin-27 isoform X2"/>
    <property type="match status" value="1"/>
</dbReference>
<accession>A0A913XZG2</accession>
<dbReference type="Pfam" id="PF00787">
    <property type="entry name" value="PX"/>
    <property type="match status" value="1"/>
</dbReference>
<name>A0A913XZG2_EXADI</name>
<dbReference type="PROSITE" id="PS50195">
    <property type="entry name" value="PX"/>
    <property type="match status" value="1"/>
</dbReference>
<dbReference type="CDD" id="cd23070">
    <property type="entry name" value="PDZ_SNX27-like"/>
    <property type="match status" value="1"/>
</dbReference>
<dbReference type="Pfam" id="PF21271">
    <property type="entry name" value="SNX17-31_F2_FERM"/>
    <property type="match status" value="1"/>
</dbReference>
<dbReference type="OMA" id="PNEFPHN"/>
<dbReference type="GeneID" id="110250059"/>
<dbReference type="InterPro" id="IPR040842">
    <property type="entry name" value="SNX17/31_FERM"/>
</dbReference>
<dbReference type="GO" id="GO:0005769">
    <property type="term" value="C:early endosome"/>
    <property type="evidence" value="ECO:0007669"/>
    <property type="project" value="UniProtKB-SubCell"/>
</dbReference>
<reference evidence="10" key="1">
    <citation type="submission" date="2022-11" db="UniProtKB">
        <authorList>
            <consortium name="EnsemblMetazoa"/>
        </authorList>
    </citation>
    <scope>IDENTIFICATION</scope>
</reference>
<proteinExistence type="predicted"/>
<dbReference type="Gene3D" id="1.20.80.60">
    <property type="match status" value="1"/>
</dbReference>
<dbReference type="InterPro" id="IPR037835">
    <property type="entry name" value="SNX27_RA"/>
</dbReference>
<dbReference type="Gene3D" id="2.30.42.10">
    <property type="match status" value="1"/>
</dbReference>
<dbReference type="InterPro" id="IPR036871">
    <property type="entry name" value="PX_dom_sf"/>
</dbReference>
<dbReference type="FunFam" id="3.10.20.90:FF:000210">
    <property type="entry name" value="Putative Sorting nexin-27"/>
    <property type="match status" value="1"/>
</dbReference>
<evidence type="ECO:0000313" key="11">
    <source>
        <dbReference type="Proteomes" id="UP000887567"/>
    </source>
</evidence>
<dbReference type="PROSITE" id="PS50106">
    <property type="entry name" value="PDZ"/>
    <property type="match status" value="1"/>
</dbReference>
<evidence type="ECO:0000256" key="2">
    <source>
        <dbReference type="ARBA" id="ARBA00004412"/>
    </source>
</evidence>
<dbReference type="PROSITE" id="PS50200">
    <property type="entry name" value="RA"/>
    <property type="match status" value="1"/>
</dbReference>
<evidence type="ECO:0000256" key="4">
    <source>
        <dbReference type="ARBA" id="ARBA00023121"/>
    </source>
</evidence>
<dbReference type="CDD" id="cd01777">
    <property type="entry name" value="FERM_F1_SNX27"/>
    <property type="match status" value="1"/>
</dbReference>
<keyword evidence="3" id="KW-0967">Endosome</keyword>
<feature type="region of interest" description="Disordered" evidence="6">
    <location>
        <begin position="502"/>
        <end position="571"/>
    </location>
</feature>
<organism evidence="10 11">
    <name type="scientific">Exaiptasia diaphana</name>
    <name type="common">Tropical sea anemone</name>
    <name type="synonym">Aiptasia pulchella</name>
    <dbReference type="NCBI Taxonomy" id="2652724"/>
    <lineage>
        <taxon>Eukaryota</taxon>
        <taxon>Metazoa</taxon>
        <taxon>Cnidaria</taxon>
        <taxon>Anthozoa</taxon>
        <taxon>Hexacorallia</taxon>
        <taxon>Actiniaria</taxon>
        <taxon>Aiptasiidae</taxon>
        <taxon>Exaiptasia</taxon>
    </lineage>
</organism>
<dbReference type="AlphaFoldDB" id="A0A913XZG2"/>
<dbReference type="Pfam" id="PF00788">
    <property type="entry name" value="RA"/>
    <property type="match status" value="1"/>
</dbReference>
<evidence type="ECO:0000256" key="3">
    <source>
        <dbReference type="ARBA" id="ARBA00022753"/>
    </source>
</evidence>
<dbReference type="Pfam" id="PF18116">
    <property type="entry name" value="SNX17_FERM_C"/>
    <property type="match status" value="1"/>
</dbReference>
<dbReference type="SMART" id="SM00312">
    <property type="entry name" value="PX"/>
    <property type="match status" value="1"/>
</dbReference>
<evidence type="ECO:0000256" key="5">
    <source>
        <dbReference type="ARBA" id="ARBA00023136"/>
    </source>
</evidence>
<dbReference type="CDD" id="cd13338">
    <property type="entry name" value="FERM-like_C_SNX27"/>
    <property type="match status" value="1"/>
</dbReference>
<dbReference type="InterPro" id="IPR000159">
    <property type="entry name" value="RA_dom"/>
</dbReference>
<dbReference type="GO" id="GO:0032266">
    <property type="term" value="F:phosphatidylinositol-3-phosphate binding"/>
    <property type="evidence" value="ECO:0007669"/>
    <property type="project" value="InterPro"/>
</dbReference>
<dbReference type="PANTHER" id="PTHR12431:SF19">
    <property type="entry name" value="SORTING NEXIN-27"/>
    <property type="match status" value="1"/>
</dbReference>
<dbReference type="PANTHER" id="PTHR12431">
    <property type="entry name" value="SORTING NEXIN 17 AND 27"/>
    <property type="match status" value="1"/>
</dbReference>
<evidence type="ECO:0008006" key="12">
    <source>
        <dbReference type="Google" id="ProtNLM"/>
    </source>
</evidence>
<keyword evidence="5" id="KW-0472">Membrane</keyword>
<dbReference type="OrthoDB" id="10036828at2759"/>
<keyword evidence="11" id="KW-1185">Reference proteome</keyword>
<dbReference type="Pfam" id="PF00595">
    <property type="entry name" value="PDZ"/>
    <property type="match status" value="1"/>
</dbReference>
<dbReference type="KEGG" id="epa:110250059"/>
<dbReference type="EnsemblMetazoa" id="XM_021056657.2">
    <property type="protein sequence ID" value="XP_020912316.1"/>
    <property type="gene ID" value="LOC110250059"/>
</dbReference>
<keyword evidence="4" id="KW-0446">Lipid-binding</keyword>
<dbReference type="SUPFAM" id="SSF54236">
    <property type="entry name" value="Ubiquitin-like"/>
    <property type="match status" value="1"/>
</dbReference>